<reference evidence="1 2" key="1">
    <citation type="submission" date="2015-03" db="EMBL/GenBank/DDBJ databases">
        <title>Comparative genomics of Pseudomonas insights into diversity of traits involved in vanlence and defense.</title>
        <authorList>
            <person name="Qin Y."/>
        </authorList>
    </citation>
    <scope>NUCLEOTIDE SEQUENCE [LARGE SCALE GENOMIC DNA]</scope>
    <source>
        <strain evidence="1 2">H24</strain>
    </source>
</reference>
<dbReference type="RefSeq" id="WP_046054597.1">
    <property type="nucleotide sequence ID" value="NZ_LACH01000033.1"/>
</dbReference>
<dbReference type="InterPro" id="IPR003458">
    <property type="entry name" value="Phage_T4_Gp38_tail_assem"/>
</dbReference>
<proteinExistence type="predicted"/>
<dbReference type="PATRIC" id="fig|294.133.peg.2751"/>
<organism evidence="1 2">
    <name type="scientific">Pseudomonas fluorescens</name>
    <dbReference type="NCBI Taxonomy" id="294"/>
    <lineage>
        <taxon>Bacteria</taxon>
        <taxon>Pseudomonadati</taxon>
        <taxon>Pseudomonadota</taxon>
        <taxon>Gammaproteobacteria</taxon>
        <taxon>Pseudomonadales</taxon>
        <taxon>Pseudomonadaceae</taxon>
        <taxon>Pseudomonas</taxon>
    </lineage>
</organism>
<name>A0A0F4V8N1_PSEFL</name>
<protein>
    <submittedName>
        <fullName evidence="1">Caudovirales tail fiber assembly protein</fullName>
    </submittedName>
</protein>
<sequence>MSIYVFDALGVLVGPVSLPEVPGLGCQLPSNAVELADLLPTPDPGNVWVLVNDAPVQLADHRGTVYSVTTGAAQEWSELGELPSEYTLLPCPGACYVWSGTAWLLDAATVAQAQCNALLSAANQVTAGMVNAYIAGLLDAADTATFNAYAAYQLALNKIDQQPGYPTNIVWPTSP</sequence>
<evidence type="ECO:0000313" key="2">
    <source>
        <dbReference type="Proteomes" id="UP000033400"/>
    </source>
</evidence>
<comment type="caution">
    <text evidence="1">The sequence shown here is derived from an EMBL/GenBank/DDBJ whole genome shotgun (WGS) entry which is preliminary data.</text>
</comment>
<gene>
    <name evidence="1" type="ORF">VD17_15760</name>
</gene>
<dbReference type="AlphaFoldDB" id="A0A0F4V8N1"/>
<dbReference type="Proteomes" id="UP000033400">
    <property type="component" value="Unassembled WGS sequence"/>
</dbReference>
<dbReference type="Pfam" id="PF02413">
    <property type="entry name" value="Caudo_TAP"/>
    <property type="match status" value="1"/>
</dbReference>
<dbReference type="EMBL" id="LACH01000033">
    <property type="protein sequence ID" value="KJZ64870.1"/>
    <property type="molecule type" value="Genomic_DNA"/>
</dbReference>
<evidence type="ECO:0000313" key="1">
    <source>
        <dbReference type="EMBL" id="KJZ64870.1"/>
    </source>
</evidence>
<accession>A0A0F4V8N1</accession>
<dbReference type="OrthoDB" id="8596093at2"/>